<evidence type="ECO:0000313" key="8">
    <source>
        <dbReference type="EMBL" id="REI42051.1"/>
    </source>
</evidence>
<feature type="domain" description="ABC transporter substrate-binding protein PnrA-like" evidence="7">
    <location>
        <begin position="22"/>
        <end position="320"/>
    </location>
</feature>
<reference evidence="8 9" key="1">
    <citation type="submission" date="2018-08" db="EMBL/GenBank/DDBJ databases">
        <title>Draft genome sequence of Psychrilyobacter sp. strain SD5 isolated from Black Sea water.</title>
        <authorList>
            <person name="Yadav S."/>
            <person name="Villanueva L."/>
            <person name="Damste J.S.S."/>
        </authorList>
    </citation>
    <scope>NUCLEOTIDE SEQUENCE [LARGE SCALE GENOMIC DNA]</scope>
    <source>
        <strain evidence="8 9">SD5</strain>
    </source>
</reference>
<name>A0ABX9KJ42_9FUSO</name>
<evidence type="ECO:0000313" key="9">
    <source>
        <dbReference type="Proteomes" id="UP000263486"/>
    </source>
</evidence>
<proteinExistence type="predicted"/>
<dbReference type="InterPro" id="IPR003760">
    <property type="entry name" value="PnrA-like"/>
</dbReference>
<dbReference type="PANTHER" id="PTHR34296:SF2">
    <property type="entry name" value="ABC TRANSPORTER GUANOSINE-BINDING PROTEIN NUPN"/>
    <property type="match status" value="1"/>
</dbReference>
<dbReference type="Pfam" id="PF02608">
    <property type="entry name" value="Bmp"/>
    <property type="match status" value="1"/>
</dbReference>
<keyword evidence="3 6" id="KW-0732">Signal</keyword>
<organism evidence="8 9">
    <name type="scientific">Psychrilyobacter piezotolerans</name>
    <dbReference type="NCBI Taxonomy" id="2293438"/>
    <lineage>
        <taxon>Bacteria</taxon>
        <taxon>Fusobacteriati</taxon>
        <taxon>Fusobacteriota</taxon>
        <taxon>Fusobacteriia</taxon>
        <taxon>Fusobacteriales</taxon>
        <taxon>Fusobacteriaceae</taxon>
        <taxon>Psychrilyobacter</taxon>
    </lineage>
</organism>
<dbReference type="EMBL" id="QUAJ01000006">
    <property type="protein sequence ID" value="REI42051.1"/>
    <property type="molecule type" value="Genomic_DNA"/>
</dbReference>
<protein>
    <submittedName>
        <fullName evidence="8">BMP family ABC transporter substrate-binding protein</fullName>
    </submittedName>
</protein>
<evidence type="ECO:0000256" key="5">
    <source>
        <dbReference type="ARBA" id="ARBA00023288"/>
    </source>
</evidence>
<evidence type="ECO:0000256" key="2">
    <source>
        <dbReference type="ARBA" id="ARBA00022475"/>
    </source>
</evidence>
<keyword evidence="2" id="KW-1003">Cell membrane</keyword>
<keyword evidence="5" id="KW-0449">Lipoprotein</keyword>
<sequence>MKKLFMLIFLLLSLAAYSKDKINVGVVLSSGGLGTGFNQMAYDGLKKAEGEGLITFKYVEPSNITEDLVFLRDFSREGNYDLVIGMGSVVAESIKKVATEFPDQKYAIVGGTITVPNTVTIDFAEQEMSFLAGALATMMSDSNKIGVLLGMDNRSFNRFKHGFTQGAKYVNSDVMVITSYMPTTSSNPFNDPVTGKNISNLMISRGTDVILQVAEGTGQGVFEAAKEEKIYAIGSDIDQDGEVPGTILTSVRVRIDNAVYNLTKEVREGRFKEGYRQSGLAENGVSLTDFNHTKKLIGSNKLAKLDKMTKDIISGKIIVSE</sequence>
<evidence type="ECO:0000259" key="7">
    <source>
        <dbReference type="Pfam" id="PF02608"/>
    </source>
</evidence>
<feature type="chain" id="PRO_5047349559" evidence="6">
    <location>
        <begin position="19"/>
        <end position="321"/>
    </location>
</feature>
<dbReference type="Proteomes" id="UP000263486">
    <property type="component" value="Unassembled WGS sequence"/>
</dbReference>
<dbReference type="Gene3D" id="3.40.50.2300">
    <property type="match status" value="2"/>
</dbReference>
<dbReference type="RefSeq" id="WP_114641735.1">
    <property type="nucleotide sequence ID" value="NZ_JAACIO010000007.1"/>
</dbReference>
<keyword evidence="9" id="KW-1185">Reference proteome</keyword>
<dbReference type="CDD" id="cd06354">
    <property type="entry name" value="PBP1_PrnA-like"/>
    <property type="match status" value="1"/>
</dbReference>
<comment type="subcellular location">
    <subcellularLocation>
        <location evidence="1">Cell membrane</location>
    </subcellularLocation>
</comment>
<evidence type="ECO:0000256" key="6">
    <source>
        <dbReference type="SAM" id="SignalP"/>
    </source>
</evidence>
<accession>A0ABX9KJ42</accession>
<keyword evidence="4" id="KW-0472">Membrane</keyword>
<comment type="caution">
    <text evidence="8">The sequence shown here is derived from an EMBL/GenBank/DDBJ whole genome shotgun (WGS) entry which is preliminary data.</text>
</comment>
<evidence type="ECO:0000256" key="4">
    <source>
        <dbReference type="ARBA" id="ARBA00023136"/>
    </source>
</evidence>
<dbReference type="PANTHER" id="PTHR34296">
    <property type="entry name" value="TRANSCRIPTIONAL ACTIVATOR PROTEIN MED"/>
    <property type="match status" value="1"/>
</dbReference>
<evidence type="ECO:0000256" key="3">
    <source>
        <dbReference type="ARBA" id="ARBA00022729"/>
    </source>
</evidence>
<dbReference type="InterPro" id="IPR050957">
    <property type="entry name" value="BMP_lipoprotein"/>
</dbReference>
<gene>
    <name evidence="8" type="ORF">DYH56_04850</name>
</gene>
<evidence type="ECO:0000256" key="1">
    <source>
        <dbReference type="ARBA" id="ARBA00004236"/>
    </source>
</evidence>
<feature type="signal peptide" evidence="6">
    <location>
        <begin position="1"/>
        <end position="18"/>
    </location>
</feature>